<accession>A0A7X2D2U2</accession>
<dbReference type="GO" id="GO:0046872">
    <property type="term" value="F:metal ion binding"/>
    <property type="evidence" value="ECO:0007669"/>
    <property type="project" value="UniProtKB-UniRule"/>
</dbReference>
<dbReference type="NCBIfam" id="TIGR00196">
    <property type="entry name" value="yjeF_cterm"/>
    <property type="match status" value="1"/>
</dbReference>
<keyword evidence="12 17" id="KW-0456">Lyase</keyword>
<comment type="cofactor">
    <cofactor evidence="18 19">
        <name>K(+)</name>
        <dbReference type="ChEBI" id="CHEBI:29103"/>
    </cofactor>
    <text evidence="18 19">Binds 1 potassium ion per subunit.</text>
</comment>
<feature type="binding site" evidence="17">
    <location>
        <position position="316"/>
    </location>
    <ligand>
        <name>(6S)-NADPHX</name>
        <dbReference type="ChEBI" id="CHEBI:64076"/>
    </ligand>
</feature>
<dbReference type="PIRSF" id="PIRSF017184">
    <property type="entry name" value="Nnr"/>
    <property type="match status" value="1"/>
</dbReference>
<comment type="cofactor">
    <cofactor evidence="17">
        <name>Mg(2+)</name>
        <dbReference type="ChEBI" id="CHEBI:18420"/>
    </cofactor>
</comment>
<gene>
    <name evidence="17" type="primary">nnrD</name>
    <name evidence="18" type="synonym">nnrE</name>
    <name evidence="22" type="ORF">GHC57_06070</name>
</gene>
<feature type="binding site" evidence="18">
    <location>
        <position position="60"/>
    </location>
    <ligand>
        <name>K(+)</name>
        <dbReference type="ChEBI" id="CHEBI:29103"/>
    </ligand>
</feature>
<comment type="catalytic activity">
    <reaction evidence="1 18 19">
        <text>(6R)-NADHX = (6S)-NADHX</text>
        <dbReference type="Rhea" id="RHEA:32215"/>
        <dbReference type="ChEBI" id="CHEBI:64074"/>
        <dbReference type="ChEBI" id="CHEBI:64075"/>
        <dbReference type="EC" id="5.1.99.6"/>
    </reaction>
</comment>
<feature type="binding site" evidence="18">
    <location>
        <begin position="124"/>
        <end position="130"/>
    </location>
    <ligand>
        <name>(6S)-NADPHX</name>
        <dbReference type="ChEBI" id="CHEBI:64076"/>
    </ligand>
</feature>
<comment type="caution">
    <text evidence="18">Lacks conserved residue(s) required for the propagation of feature annotation.</text>
</comment>
<dbReference type="GO" id="GO:0046496">
    <property type="term" value="P:nicotinamide nucleotide metabolic process"/>
    <property type="evidence" value="ECO:0007669"/>
    <property type="project" value="UniProtKB-UniRule"/>
</dbReference>
<comment type="function">
    <text evidence="18">Catalyzes the epimerization of the S- and R-forms of NAD(P)HX, a damaged form of NAD(P)H that is a result of enzymatic or heat-dependent hydration. This is a prerequisite for the S-specific NAD(P)H-hydrate dehydratase to allow the repair of both epimers of NAD(P)HX.</text>
</comment>
<dbReference type="Proteomes" id="UP000434582">
    <property type="component" value="Unassembled WGS sequence"/>
</dbReference>
<evidence type="ECO:0000256" key="4">
    <source>
        <dbReference type="ARBA" id="ARBA00009524"/>
    </source>
</evidence>
<dbReference type="PROSITE" id="PS51385">
    <property type="entry name" value="YJEF_N"/>
    <property type="match status" value="1"/>
</dbReference>
<comment type="similarity">
    <text evidence="18">Belongs to the NnrE/AIBP family.</text>
</comment>
<keyword evidence="8 17" id="KW-0521">NADP</keyword>
<comment type="catalytic activity">
    <reaction evidence="2 18 19">
        <text>(6R)-NADPHX = (6S)-NADPHX</text>
        <dbReference type="Rhea" id="RHEA:32227"/>
        <dbReference type="ChEBI" id="CHEBI:64076"/>
        <dbReference type="ChEBI" id="CHEBI:64077"/>
        <dbReference type="EC" id="5.1.99.6"/>
    </reaction>
</comment>
<evidence type="ECO:0000256" key="3">
    <source>
        <dbReference type="ARBA" id="ARBA00006001"/>
    </source>
</evidence>
<evidence type="ECO:0000256" key="8">
    <source>
        <dbReference type="ARBA" id="ARBA00022857"/>
    </source>
</evidence>
<evidence type="ECO:0000256" key="9">
    <source>
        <dbReference type="ARBA" id="ARBA00022958"/>
    </source>
</evidence>
<evidence type="ECO:0000313" key="23">
    <source>
        <dbReference type="Proteomes" id="UP000434582"/>
    </source>
</evidence>
<sequence>MQTGGALLTVAEMGRADALAVEGGVPSLSLMEHAGFAATRAIRRGWMPRRTVVLCGPGNNGGDGFVIARMLRSAGWPVTVHLLGDRDRLKGDAAVNAGRWHGPVAPLDLGALDGADLVVDALFGAGLSRPVDGVAGSVLSALAARPAPPVVAVDVPSGLDGDTGQVWGTAAPAALTVTFFRPKPGHVLGQGPALCGDLAVSDIGIPATVLDAIGPAACLNGPALWSLPRPGARDHKYTRGHAVVFGGATMTGAGRLAARAARRMGAGLLSVAAPSAALPLYAQDAPGVLCRAIDSPGDVETMLEDARLNALLLGPGAGRGPHTAARVLSILPRARPTVLDADALTSFADDPGALFEAITGPVVMTPHEGEFRALFPDLTKADDPLVRVRAAAARAGAVVLLKGPRTIIAAPDGRAGVNTNAPAALATAGSGDVLAGAILGLLAQGMPAWEAAAAAAWLHGAGAHRGPPGLIAEDLPDAMAAAAAAAATPPDPLSQMHNGTLC</sequence>
<dbReference type="HAMAP" id="MF_01965">
    <property type="entry name" value="NADHX_dehydratase"/>
    <property type="match status" value="1"/>
</dbReference>
<dbReference type="PANTHER" id="PTHR12592:SF0">
    <property type="entry name" value="ATP-DEPENDENT (S)-NAD(P)H-HYDRATE DEHYDRATASE"/>
    <property type="match status" value="1"/>
</dbReference>
<dbReference type="GO" id="GO:0052856">
    <property type="term" value="F:NAD(P)HX epimerase activity"/>
    <property type="evidence" value="ECO:0007669"/>
    <property type="project" value="UniProtKB-UniRule"/>
</dbReference>
<dbReference type="InterPro" id="IPR029056">
    <property type="entry name" value="Ribokinase-like"/>
</dbReference>
<evidence type="ECO:0000256" key="11">
    <source>
        <dbReference type="ARBA" id="ARBA00023235"/>
    </source>
</evidence>
<dbReference type="Pfam" id="PF01256">
    <property type="entry name" value="Carb_kinase"/>
    <property type="match status" value="1"/>
</dbReference>
<feature type="binding site" evidence="18">
    <location>
        <position position="157"/>
    </location>
    <ligand>
        <name>K(+)</name>
        <dbReference type="ChEBI" id="CHEBI:29103"/>
    </ligand>
</feature>
<evidence type="ECO:0000259" key="21">
    <source>
        <dbReference type="PROSITE" id="PS51385"/>
    </source>
</evidence>
<feature type="domain" description="YjeF C-terminal" evidence="20">
    <location>
        <begin position="219"/>
        <end position="486"/>
    </location>
</feature>
<feature type="binding site" evidence="17">
    <location>
        <begin position="402"/>
        <end position="406"/>
    </location>
    <ligand>
        <name>AMP</name>
        <dbReference type="ChEBI" id="CHEBI:456215"/>
    </ligand>
</feature>
<comment type="caution">
    <text evidence="22">The sequence shown here is derived from an EMBL/GenBank/DDBJ whole genome shotgun (WGS) entry which is preliminary data.</text>
</comment>
<comment type="similarity">
    <text evidence="17">Belongs to the NnrD/CARKD family.</text>
</comment>
<evidence type="ECO:0000259" key="20">
    <source>
        <dbReference type="PROSITE" id="PS51383"/>
    </source>
</evidence>
<evidence type="ECO:0000256" key="7">
    <source>
        <dbReference type="ARBA" id="ARBA00022840"/>
    </source>
</evidence>
<feature type="binding site" evidence="17">
    <location>
        <position position="367"/>
    </location>
    <ligand>
        <name>(6S)-NADPHX</name>
        <dbReference type="ChEBI" id="CHEBI:64076"/>
    </ligand>
</feature>
<dbReference type="Gene3D" id="3.40.50.10260">
    <property type="entry name" value="YjeF N-terminal domain"/>
    <property type="match status" value="1"/>
</dbReference>
<feature type="binding site" evidence="18">
    <location>
        <begin position="59"/>
        <end position="63"/>
    </location>
    <ligand>
        <name>(6S)-NADPHX</name>
        <dbReference type="ChEBI" id="CHEBI:64076"/>
    </ligand>
</feature>
<protein>
    <recommendedName>
        <fullName evidence="19">Bifunctional NAD(P)H-hydrate repair enzyme</fullName>
    </recommendedName>
    <alternativeName>
        <fullName evidence="19">Nicotinamide nucleotide repair protein</fullName>
    </alternativeName>
    <domain>
        <recommendedName>
            <fullName evidence="19">ADP-dependent (S)-NAD(P)H-hydrate dehydratase</fullName>
            <ecNumber evidence="19">4.2.1.136</ecNumber>
        </recommendedName>
        <alternativeName>
            <fullName evidence="19">ADP-dependent NAD(P)HX dehydratase</fullName>
        </alternativeName>
    </domain>
    <domain>
        <recommendedName>
            <fullName evidence="19">NAD(P)H-hydrate epimerase</fullName>
            <ecNumber evidence="19">5.1.99.6</ecNumber>
        </recommendedName>
    </domain>
</protein>
<dbReference type="NCBIfam" id="TIGR00197">
    <property type="entry name" value="yjeF_nterm"/>
    <property type="match status" value="1"/>
</dbReference>
<keyword evidence="13" id="KW-0511">Multifunctional enzyme</keyword>
<evidence type="ECO:0000256" key="13">
    <source>
        <dbReference type="ARBA" id="ARBA00023268"/>
    </source>
</evidence>
<feature type="binding site" evidence="17">
    <location>
        <position position="432"/>
    </location>
    <ligand>
        <name>(6S)-NADPHX</name>
        <dbReference type="ChEBI" id="CHEBI:64076"/>
    </ligand>
</feature>
<dbReference type="SUPFAM" id="SSF64153">
    <property type="entry name" value="YjeF N-terminal domain-like"/>
    <property type="match status" value="1"/>
</dbReference>
<name>A0A7X2D2U2_9PROT</name>
<feature type="binding site" evidence="17">
    <location>
        <position position="253"/>
    </location>
    <ligand>
        <name>(6S)-NADPHX</name>
        <dbReference type="ChEBI" id="CHEBI:64076"/>
    </ligand>
</feature>
<feature type="binding site" evidence="18">
    <location>
        <position position="120"/>
    </location>
    <ligand>
        <name>K(+)</name>
        <dbReference type="ChEBI" id="CHEBI:29103"/>
    </ligand>
</feature>
<dbReference type="OrthoDB" id="9806925at2"/>
<keyword evidence="5 18" id="KW-0479">Metal-binding</keyword>
<dbReference type="Gene3D" id="3.40.1190.20">
    <property type="match status" value="1"/>
</dbReference>
<comment type="catalytic activity">
    <reaction evidence="16 17 19">
        <text>(6S)-NADPHX + ADP = AMP + phosphate + NADPH + H(+)</text>
        <dbReference type="Rhea" id="RHEA:32235"/>
        <dbReference type="ChEBI" id="CHEBI:15378"/>
        <dbReference type="ChEBI" id="CHEBI:43474"/>
        <dbReference type="ChEBI" id="CHEBI:57783"/>
        <dbReference type="ChEBI" id="CHEBI:64076"/>
        <dbReference type="ChEBI" id="CHEBI:456215"/>
        <dbReference type="ChEBI" id="CHEBI:456216"/>
        <dbReference type="EC" id="4.2.1.136"/>
    </reaction>
</comment>
<dbReference type="SUPFAM" id="SSF53613">
    <property type="entry name" value="Ribokinase-like"/>
    <property type="match status" value="1"/>
</dbReference>
<dbReference type="InterPro" id="IPR036652">
    <property type="entry name" value="YjeF_N_dom_sf"/>
</dbReference>
<proteinExistence type="inferred from homology"/>
<dbReference type="GO" id="GO:0052855">
    <property type="term" value="F:ADP-dependent NAD(P)H-hydrate dehydratase activity"/>
    <property type="evidence" value="ECO:0007669"/>
    <property type="project" value="UniProtKB-UniRule"/>
</dbReference>
<comment type="function">
    <text evidence="14 19">Bifunctional enzyme that catalyzes the epimerization of the S- and R-forms of NAD(P)HX and the dehydration of the S-form of NAD(P)HX at the expense of ADP, which is converted to AMP. This allows the repair of both epimers of NAD(P)HX, a damaged form of NAD(P)H that is a result of enzymatic or heat-dependent hydration.</text>
</comment>
<dbReference type="AlphaFoldDB" id="A0A7X2D2U2"/>
<comment type="subunit">
    <text evidence="17">Homotetramer.</text>
</comment>
<evidence type="ECO:0000256" key="1">
    <source>
        <dbReference type="ARBA" id="ARBA00000013"/>
    </source>
</evidence>
<evidence type="ECO:0000256" key="19">
    <source>
        <dbReference type="PIRNR" id="PIRNR017184"/>
    </source>
</evidence>
<reference evidence="22 23" key="1">
    <citation type="submission" date="2019-10" db="EMBL/GenBank/DDBJ databases">
        <title>Draft whole-genome sequence of the purple nonsulfur photosynthetic bacterium Roseospira navarrensis DSM 15114.</title>
        <authorList>
            <person name="Kyndt J.A."/>
            <person name="Meyer T.E."/>
        </authorList>
    </citation>
    <scope>NUCLEOTIDE SEQUENCE [LARGE SCALE GENOMIC DNA]</scope>
    <source>
        <strain evidence="22 23">DSM 15114</strain>
    </source>
</reference>
<dbReference type="EC" id="5.1.99.6" evidence="19"/>
<dbReference type="EC" id="4.2.1.136" evidence="19"/>
<keyword evidence="23" id="KW-1185">Reference proteome</keyword>
<dbReference type="InterPro" id="IPR004443">
    <property type="entry name" value="YjeF_N_dom"/>
</dbReference>
<organism evidence="22 23">
    <name type="scientific">Roseospira navarrensis</name>
    <dbReference type="NCBI Taxonomy" id="140058"/>
    <lineage>
        <taxon>Bacteria</taxon>
        <taxon>Pseudomonadati</taxon>
        <taxon>Pseudomonadota</taxon>
        <taxon>Alphaproteobacteria</taxon>
        <taxon>Rhodospirillales</taxon>
        <taxon>Rhodospirillaceae</taxon>
        <taxon>Roseospira</taxon>
    </lineage>
</organism>
<evidence type="ECO:0000256" key="16">
    <source>
        <dbReference type="ARBA" id="ARBA00049209"/>
    </source>
</evidence>
<dbReference type="InterPro" id="IPR030677">
    <property type="entry name" value="Nnr"/>
</dbReference>
<dbReference type="GO" id="GO:0110051">
    <property type="term" value="P:metabolite repair"/>
    <property type="evidence" value="ECO:0007669"/>
    <property type="project" value="TreeGrafter"/>
</dbReference>
<comment type="similarity">
    <text evidence="4 19">In the C-terminal section; belongs to the NnrD/CARKD family.</text>
</comment>
<evidence type="ECO:0000256" key="15">
    <source>
        <dbReference type="ARBA" id="ARBA00048238"/>
    </source>
</evidence>
<dbReference type="PANTHER" id="PTHR12592">
    <property type="entry name" value="ATP-DEPENDENT (S)-NAD(P)H-HYDRATE DEHYDRATASE FAMILY MEMBER"/>
    <property type="match status" value="1"/>
</dbReference>
<dbReference type="InterPro" id="IPR017953">
    <property type="entry name" value="Carbohydrate_kinase_pred_CS"/>
</dbReference>
<dbReference type="Pfam" id="PF03853">
    <property type="entry name" value="YjeF_N"/>
    <property type="match status" value="1"/>
</dbReference>
<comment type="function">
    <text evidence="17">Catalyzes the dehydration of the S-form of NAD(P)HX at the expense of ADP, which is converted to AMP. Together with NAD(P)HX epimerase, which catalyzes the epimerization of the S- and R-forms, the enzyme allows the repair of both epimers of NAD(P)HX, a damaged form of NAD(P)H that is a result of enzymatic or heat-dependent hydration.</text>
</comment>
<evidence type="ECO:0000256" key="14">
    <source>
        <dbReference type="ARBA" id="ARBA00025153"/>
    </source>
</evidence>
<feature type="binding site" evidence="17">
    <location>
        <position position="431"/>
    </location>
    <ligand>
        <name>AMP</name>
        <dbReference type="ChEBI" id="CHEBI:456215"/>
    </ligand>
</feature>
<keyword evidence="10 17" id="KW-0520">NAD</keyword>
<dbReference type="GO" id="GO:0005524">
    <property type="term" value="F:ATP binding"/>
    <property type="evidence" value="ECO:0007669"/>
    <property type="project" value="UniProtKB-UniRule"/>
</dbReference>
<evidence type="ECO:0000256" key="2">
    <source>
        <dbReference type="ARBA" id="ARBA00000909"/>
    </source>
</evidence>
<dbReference type="EMBL" id="WIVE01000012">
    <property type="protein sequence ID" value="MQX36081.1"/>
    <property type="molecule type" value="Genomic_DNA"/>
</dbReference>
<feature type="binding site" evidence="18">
    <location>
        <position position="154"/>
    </location>
    <ligand>
        <name>(6S)-NADPHX</name>
        <dbReference type="ChEBI" id="CHEBI:64076"/>
    </ligand>
</feature>
<evidence type="ECO:0000256" key="17">
    <source>
        <dbReference type="HAMAP-Rule" id="MF_01965"/>
    </source>
</evidence>
<comment type="catalytic activity">
    <reaction evidence="15 17 19">
        <text>(6S)-NADHX + ADP = AMP + phosphate + NADH + H(+)</text>
        <dbReference type="Rhea" id="RHEA:32223"/>
        <dbReference type="ChEBI" id="CHEBI:15378"/>
        <dbReference type="ChEBI" id="CHEBI:43474"/>
        <dbReference type="ChEBI" id="CHEBI:57945"/>
        <dbReference type="ChEBI" id="CHEBI:64074"/>
        <dbReference type="ChEBI" id="CHEBI:456215"/>
        <dbReference type="ChEBI" id="CHEBI:456216"/>
        <dbReference type="EC" id="4.2.1.136"/>
    </reaction>
</comment>
<dbReference type="HAMAP" id="MF_01966">
    <property type="entry name" value="NADHX_epimerase"/>
    <property type="match status" value="1"/>
</dbReference>
<dbReference type="PROSITE" id="PS01050">
    <property type="entry name" value="YJEF_C_2"/>
    <property type="match status" value="1"/>
</dbReference>
<keyword evidence="9 18" id="KW-0630">Potassium</keyword>
<comment type="similarity">
    <text evidence="3 19">In the N-terminal section; belongs to the NnrE/AIBP family.</text>
</comment>
<keyword evidence="7 17" id="KW-0067">ATP-binding</keyword>
<dbReference type="PROSITE" id="PS51383">
    <property type="entry name" value="YJEF_C_3"/>
    <property type="match status" value="1"/>
</dbReference>
<keyword evidence="6 17" id="KW-0547">Nucleotide-binding</keyword>
<evidence type="ECO:0000313" key="22">
    <source>
        <dbReference type="EMBL" id="MQX36081.1"/>
    </source>
</evidence>
<evidence type="ECO:0000256" key="5">
    <source>
        <dbReference type="ARBA" id="ARBA00022723"/>
    </source>
</evidence>
<evidence type="ECO:0000256" key="6">
    <source>
        <dbReference type="ARBA" id="ARBA00022741"/>
    </source>
</evidence>
<dbReference type="InterPro" id="IPR000631">
    <property type="entry name" value="CARKD"/>
</dbReference>
<dbReference type="CDD" id="cd01171">
    <property type="entry name" value="YXKO-related"/>
    <property type="match status" value="1"/>
</dbReference>
<evidence type="ECO:0000256" key="12">
    <source>
        <dbReference type="ARBA" id="ARBA00023239"/>
    </source>
</evidence>
<keyword evidence="11 18" id="KW-0413">Isomerase</keyword>
<evidence type="ECO:0000256" key="18">
    <source>
        <dbReference type="HAMAP-Rule" id="MF_01966"/>
    </source>
</evidence>
<evidence type="ECO:0000256" key="10">
    <source>
        <dbReference type="ARBA" id="ARBA00023027"/>
    </source>
</evidence>
<feature type="domain" description="YjeF N-terminal" evidence="21">
    <location>
        <begin position="13"/>
        <end position="211"/>
    </location>
</feature>